<reference evidence="1 2" key="1">
    <citation type="journal article" date="2014" name="Nat. Commun.">
        <title>Molecular traces of alternative social organization in a termite genome.</title>
        <authorList>
            <person name="Terrapon N."/>
            <person name="Li C."/>
            <person name="Robertson H.M."/>
            <person name="Ji L."/>
            <person name="Meng X."/>
            <person name="Booth W."/>
            <person name="Chen Z."/>
            <person name="Childers C.P."/>
            <person name="Glastad K.M."/>
            <person name="Gokhale K."/>
            <person name="Gowin J."/>
            <person name="Gronenberg W."/>
            <person name="Hermansen R.A."/>
            <person name="Hu H."/>
            <person name="Hunt B.G."/>
            <person name="Huylmans A.K."/>
            <person name="Khalil S.M."/>
            <person name="Mitchell R.D."/>
            <person name="Munoz-Torres M.C."/>
            <person name="Mustard J.A."/>
            <person name="Pan H."/>
            <person name="Reese J.T."/>
            <person name="Scharf M.E."/>
            <person name="Sun F."/>
            <person name="Vogel H."/>
            <person name="Xiao J."/>
            <person name="Yang W."/>
            <person name="Yang Z."/>
            <person name="Yang Z."/>
            <person name="Zhou J."/>
            <person name="Zhu J."/>
            <person name="Brent C.S."/>
            <person name="Elsik C.G."/>
            <person name="Goodisman M.A."/>
            <person name="Liberles D.A."/>
            <person name="Roe R.M."/>
            <person name="Vargo E.L."/>
            <person name="Vilcinskas A."/>
            <person name="Wang J."/>
            <person name="Bornberg-Bauer E."/>
            <person name="Korb J."/>
            <person name="Zhang G."/>
            <person name="Liebig J."/>
        </authorList>
    </citation>
    <scope>NUCLEOTIDE SEQUENCE [LARGE SCALE GENOMIC DNA]</scope>
    <source>
        <tissue evidence="1">Whole organism</tissue>
    </source>
</reference>
<proteinExistence type="predicted"/>
<dbReference type="InParanoid" id="A0A067QWD9"/>
<accession>A0A067QWD9</accession>
<evidence type="ECO:0000313" key="2">
    <source>
        <dbReference type="Proteomes" id="UP000027135"/>
    </source>
</evidence>
<keyword evidence="2" id="KW-1185">Reference proteome</keyword>
<dbReference type="Proteomes" id="UP000027135">
    <property type="component" value="Unassembled WGS sequence"/>
</dbReference>
<organism evidence="1 2">
    <name type="scientific">Zootermopsis nevadensis</name>
    <name type="common">Dampwood termite</name>
    <dbReference type="NCBI Taxonomy" id="136037"/>
    <lineage>
        <taxon>Eukaryota</taxon>
        <taxon>Metazoa</taxon>
        <taxon>Ecdysozoa</taxon>
        <taxon>Arthropoda</taxon>
        <taxon>Hexapoda</taxon>
        <taxon>Insecta</taxon>
        <taxon>Pterygota</taxon>
        <taxon>Neoptera</taxon>
        <taxon>Polyneoptera</taxon>
        <taxon>Dictyoptera</taxon>
        <taxon>Blattodea</taxon>
        <taxon>Blattoidea</taxon>
        <taxon>Termitoidae</taxon>
        <taxon>Termopsidae</taxon>
        <taxon>Zootermopsis</taxon>
    </lineage>
</organism>
<dbReference type="EMBL" id="KK853289">
    <property type="protein sequence ID" value="KDR08925.1"/>
    <property type="molecule type" value="Genomic_DNA"/>
</dbReference>
<gene>
    <name evidence="1" type="ORF">L798_00579</name>
</gene>
<name>A0A067QWD9_ZOONE</name>
<evidence type="ECO:0000313" key="1">
    <source>
        <dbReference type="EMBL" id="KDR08925.1"/>
    </source>
</evidence>
<sequence>MACSYLLHGWKCSAFNDLIHLFLLLLYGGQKTLDVHLPVIVVFLPTLVHLRNLRQKLITS</sequence>
<protein>
    <submittedName>
        <fullName evidence="1">Uncharacterized protein</fullName>
    </submittedName>
</protein>
<dbReference type="AlphaFoldDB" id="A0A067QWD9"/>